<evidence type="ECO:0000256" key="1">
    <source>
        <dbReference type="ARBA" id="ARBA00008061"/>
    </source>
</evidence>
<comment type="caution">
    <text evidence="5">The sequence shown here is derived from an EMBL/GenBank/DDBJ whole genome shotgun (WGS) entry which is preliminary data.</text>
</comment>
<organism evidence="5 6">
    <name type="scientific">Periweissella fabaria</name>
    <dbReference type="NCBI Taxonomy" id="546157"/>
    <lineage>
        <taxon>Bacteria</taxon>
        <taxon>Bacillati</taxon>
        <taxon>Bacillota</taxon>
        <taxon>Bacilli</taxon>
        <taxon>Lactobacillales</taxon>
        <taxon>Lactobacillaceae</taxon>
        <taxon>Periweissella</taxon>
    </lineage>
</organism>
<feature type="domain" description="Glycosyl hydrolase family 13 catalytic" evidence="4">
    <location>
        <begin position="11"/>
        <end position="388"/>
    </location>
</feature>
<name>A0ABM8Z5M1_9LACO</name>
<dbReference type="RefSeq" id="WP_230096559.1">
    <property type="nucleotide sequence ID" value="NZ_CAKKNS010000002.1"/>
</dbReference>
<dbReference type="SUPFAM" id="SSF51445">
    <property type="entry name" value="(Trans)glycosidases"/>
    <property type="match status" value="1"/>
</dbReference>
<dbReference type="EC" id="3.2.1.93" evidence="5"/>
<dbReference type="Pfam" id="PF23915">
    <property type="entry name" value="SusG_C"/>
    <property type="match status" value="1"/>
</dbReference>
<dbReference type="InterPro" id="IPR056300">
    <property type="entry name" value="SusG-like_C"/>
</dbReference>
<evidence type="ECO:0000256" key="3">
    <source>
        <dbReference type="ARBA" id="ARBA00023295"/>
    </source>
</evidence>
<dbReference type="EMBL" id="CAKKNS010000002">
    <property type="protein sequence ID" value="CAH0416499.1"/>
    <property type="molecule type" value="Genomic_DNA"/>
</dbReference>
<keyword evidence="6" id="KW-1185">Reference proteome</keyword>
<dbReference type="Gene3D" id="3.90.400.10">
    <property type="entry name" value="Oligo-1,6-glucosidase, Domain 2"/>
    <property type="match status" value="1"/>
</dbReference>
<keyword evidence="2 5" id="KW-0378">Hydrolase</keyword>
<comment type="similarity">
    <text evidence="1">Belongs to the glycosyl hydrolase 13 family.</text>
</comment>
<dbReference type="Gene3D" id="3.20.20.80">
    <property type="entry name" value="Glycosidases"/>
    <property type="match status" value="1"/>
</dbReference>
<evidence type="ECO:0000313" key="5">
    <source>
        <dbReference type="EMBL" id="CAH0416499.1"/>
    </source>
</evidence>
<dbReference type="InterPro" id="IPR006047">
    <property type="entry name" value="GH13_cat_dom"/>
</dbReference>
<dbReference type="InterPro" id="IPR045857">
    <property type="entry name" value="O16G_dom_2"/>
</dbReference>
<protein>
    <submittedName>
        <fullName evidence="5">Trehalose-6-phosphate hydrolase</fullName>
        <ecNumber evidence="5">3.2.1.93</ecNumber>
    </submittedName>
</protein>
<dbReference type="SUPFAM" id="SSF51011">
    <property type="entry name" value="Glycosyl hydrolase domain"/>
    <property type="match status" value="1"/>
</dbReference>
<dbReference type="Proteomes" id="UP000789707">
    <property type="component" value="Unassembled WGS sequence"/>
</dbReference>
<dbReference type="InterPro" id="IPR017853">
    <property type="entry name" value="GH"/>
</dbReference>
<dbReference type="GO" id="GO:0008788">
    <property type="term" value="F:alpha,alpha-phosphotrehalase activity"/>
    <property type="evidence" value="ECO:0007669"/>
    <property type="project" value="UniProtKB-EC"/>
</dbReference>
<evidence type="ECO:0000259" key="4">
    <source>
        <dbReference type="SMART" id="SM00642"/>
    </source>
</evidence>
<evidence type="ECO:0000256" key="2">
    <source>
        <dbReference type="ARBA" id="ARBA00022801"/>
    </source>
</evidence>
<dbReference type="SMART" id="SM00642">
    <property type="entry name" value="Aamy"/>
    <property type="match status" value="1"/>
</dbReference>
<dbReference type="InterPro" id="IPR013780">
    <property type="entry name" value="Glyco_hydro_b"/>
</dbReference>
<accession>A0ABM8Z5M1</accession>
<proteinExistence type="inferred from homology"/>
<evidence type="ECO:0000313" key="6">
    <source>
        <dbReference type="Proteomes" id="UP000789707"/>
    </source>
</evidence>
<gene>
    <name evidence="5" type="primary">treA_2</name>
    <name evidence="5" type="ORF">WFA24289_00803</name>
</gene>
<reference evidence="5 6" key="1">
    <citation type="submission" date="2021-11" db="EMBL/GenBank/DDBJ databases">
        <authorList>
            <person name="Depoorter E."/>
        </authorList>
    </citation>
    <scope>NUCLEOTIDE SEQUENCE [LARGE SCALE GENOMIC DNA]</scope>
    <source>
        <strain evidence="5 6">LMG 24289</strain>
    </source>
</reference>
<sequence>MEKAVEKVTYEIYIKSFYDSNDDGIGDLAGITTKLNYLARLGVDAIMIDGLLVDPHQTVNASRSFCDINPVYGTLADFDELVARAQQLNIAVGIKFSINHTALDHPWFQAASAGDNKYQNYYLVCPQEHITANSNRNWLPLGTTGYDYLHINKLGQADLDWRNPDVVAEFKAIFEFWLEHQVSIFQLQDVELIGKDLQLGSPAKLVDRTALRQQLVVEYLDILDNAVFQRFPQVLVIIEQLTHASARTSFKKIWAKPNFVTYTDTHLLIDYQKDDRWTLVPYDFEDLRHVIHSGGVAHQTVLRQSVLFWDNSEQSRALNRFILQPEYYKDGAKLLGMILLAGQGVPMLYMGEEIGMEDPAYTHIEQYQDADTQAAYSHLIAKGYTPERAFAVVRNRSSDNNRVPMQWDASEYGGFSNVAPWMTPGEYDKINVSYEIEKDDSVFAFYHNMIALRKKSLSLQHGEYQPAYEQTPELFAFIRHYGNENLLVLAHFGSETATIELPADRDDCEVLLSNYFTTELTQKYRLRPYEALIIKY</sequence>
<keyword evidence="3 5" id="KW-0326">Glycosidase</keyword>
<dbReference type="Gene3D" id="2.60.40.1180">
    <property type="entry name" value="Golgi alpha-mannosidase II"/>
    <property type="match status" value="1"/>
</dbReference>
<dbReference type="Pfam" id="PF00128">
    <property type="entry name" value="Alpha-amylase"/>
    <property type="match status" value="1"/>
</dbReference>
<dbReference type="PANTHER" id="PTHR10357:SF217">
    <property type="entry name" value="TREHALOSE-6-PHOSPHATE HYDROLASE"/>
    <property type="match status" value="1"/>
</dbReference>
<dbReference type="PANTHER" id="PTHR10357">
    <property type="entry name" value="ALPHA-AMYLASE FAMILY MEMBER"/>
    <property type="match status" value="1"/>
</dbReference>